<proteinExistence type="predicted"/>
<comment type="caution">
    <text evidence="7">The sequence shown here is derived from an EMBL/GenBank/DDBJ whole genome shotgun (WGS) entry which is preliminary data.</text>
</comment>
<dbReference type="Proteomes" id="UP001634394">
    <property type="component" value="Unassembled WGS sequence"/>
</dbReference>
<keyword evidence="4 5" id="KW-0472">Membrane</keyword>
<dbReference type="InterPro" id="IPR005829">
    <property type="entry name" value="Sugar_transporter_CS"/>
</dbReference>
<dbReference type="Gene3D" id="1.20.1250.20">
    <property type="entry name" value="MFS general substrate transporter like domains"/>
    <property type="match status" value="1"/>
</dbReference>
<organism evidence="7 8">
    <name type="scientific">Sinanodonta woodiana</name>
    <name type="common">Chinese pond mussel</name>
    <name type="synonym">Anodonta woodiana</name>
    <dbReference type="NCBI Taxonomy" id="1069815"/>
    <lineage>
        <taxon>Eukaryota</taxon>
        <taxon>Metazoa</taxon>
        <taxon>Spiralia</taxon>
        <taxon>Lophotrochozoa</taxon>
        <taxon>Mollusca</taxon>
        <taxon>Bivalvia</taxon>
        <taxon>Autobranchia</taxon>
        <taxon>Heteroconchia</taxon>
        <taxon>Palaeoheterodonta</taxon>
        <taxon>Unionida</taxon>
        <taxon>Unionoidea</taxon>
        <taxon>Unionidae</taxon>
        <taxon>Unioninae</taxon>
        <taxon>Sinanodonta</taxon>
    </lineage>
</organism>
<dbReference type="EMBL" id="JBJQND010000003">
    <property type="protein sequence ID" value="KAL3882126.1"/>
    <property type="molecule type" value="Genomic_DNA"/>
</dbReference>
<evidence type="ECO:0000256" key="5">
    <source>
        <dbReference type="SAM" id="Phobius"/>
    </source>
</evidence>
<feature type="transmembrane region" description="Helical" evidence="5">
    <location>
        <begin position="87"/>
        <end position="105"/>
    </location>
</feature>
<keyword evidence="8" id="KW-1185">Reference proteome</keyword>
<feature type="transmembrane region" description="Helical" evidence="5">
    <location>
        <begin position="255"/>
        <end position="274"/>
    </location>
</feature>
<dbReference type="PROSITE" id="PS00216">
    <property type="entry name" value="SUGAR_TRANSPORT_1"/>
    <property type="match status" value="1"/>
</dbReference>
<accession>A0ABD3X7C5</accession>
<evidence type="ECO:0000313" key="7">
    <source>
        <dbReference type="EMBL" id="KAL3882126.1"/>
    </source>
</evidence>
<evidence type="ECO:0000313" key="8">
    <source>
        <dbReference type="Proteomes" id="UP001634394"/>
    </source>
</evidence>
<feature type="transmembrane region" description="Helical" evidence="5">
    <location>
        <begin position="27"/>
        <end position="45"/>
    </location>
</feature>
<sequence>MLFFSGVFAGSFILGVVSDAMGRKKTLYFSLILMLGSTMSLTWAPNYATYVSLRFLVGASCAGIFITAFVISMEFMGPSTRIWAGMVKNYFFALGQLAVGSISYAVRDWKYIELICGTSCAAYLLYWWIIPESPRWLVSKRRLEEAEAILHKAAKVNKVALPKILFDKDTLNTKVPEGKLWDIFSSRVLLLRTLVIFFNWMVVSMVFYGLSLNTGNLGGDFYLNFIISGLVEFPAVTLCILLLNRLGRKKLHCGSMLLGGFACLISMFTVQYGGDELQPLTVTLAMIGKLGSSAAFGIIYIFSAELYPTVVRNTSMGACSCCARIGGMVAPYVVDLGRLIGGDFRRGLPLLVFGGASVAAGVFSLFLPETLNSNLPETIEDGIQLGKSGRRNKEVYINNGYSGDYTSELSINDTKL</sequence>
<feature type="domain" description="Major facilitator superfamily (MFS) profile" evidence="6">
    <location>
        <begin position="1"/>
        <end position="372"/>
    </location>
</feature>
<evidence type="ECO:0000256" key="1">
    <source>
        <dbReference type="ARBA" id="ARBA00004141"/>
    </source>
</evidence>
<dbReference type="AlphaFoldDB" id="A0ABD3X7C5"/>
<feature type="transmembrane region" description="Helical" evidence="5">
    <location>
        <begin position="348"/>
        <end position="367"/>
    </location>
</feature>
<dbReference type="CDD" id="cd17317">
    <property type="entry name" value="MFS_SLC22"/>
    <property type="match status" value="1"/>
</dbReference>
<gene>
    <name evidence="7" type="ORF">ACJMK2_028497</name>
</gene>
<dbReference type="InterPro" id="IPR005828">
    <property type="entry name" value="MFS_sugar_transport-like"/>
</dbReference>
<protein>
    <recommendedName>
        <fullName evidence="6">Major facilitator superfamily (MFS) profile domain-containing protein</fullName>
    </recommendedName>
</protein>
<dbReference type="InterPro" id="IPR036259">
    <property type="entry name" value="MFS_trans_sf"/>
</dbReference>
<keyword evidence="3 5" id="KW-1133">Transmembrane helix</keyword>
<feature type="transmembrane region" description="Helical" evidence="5">
    <location>
        <begin position="51"/>
        <end position="75"/>
    </location>
</feature>
<dbReference type="Pfam" id="PF00083">
    <property type="entry name" value="Sugar_tr"/>
    <property type="match status" value="1"/>
</dbReference>
<reference evidence="7 8" key="1">
    <citation type="submission" date="2024-11" db="EMBL/GenBank/DDBJ databases">
        <title>Chromosome-level genome assembly of the freshwater bivalve Anodonta woodiana.</title>
        <authorList>
            <person name="Chen X."/>
        </authorList>
    </citation>
    <scope>NUCLEOTIDE SEQUENCE [LARGE SCALE GENOMIC DNA]</scope>
    <source>
        <strain evidence="7">MN2024</strain>
        <tissue evidence="7">Gills</tissue>
    </source>
</reference>
<comment type="subcellular location">
    <subcellularLocation>
        <location evidence="1">Membrane</location>
        <topology evidence="1">Multi-pass membrane protein</topology>
    </subcellularLocation>
</comment>
<dbReference type="PROSITE" id="PS50850">
    <property type="entry name" value="MFS"/>
    <property type="match status" value="1"/>
</dbReference>
<dbReference type="GO" id="GO:0016020">
    <property type="term" value="C:membrane"/>
    <property type="evidence" value="ECO:0007669"/>
    <property type="project" value="UniProtKB-SubCell"/>
</dbReference>
<feature type="transmembrane region" description="Helical" evidence="5">
    <location>
        <begin position="222"/>
        <end position="243"/>
    </location>
</feature>
<dbReference type="InterPro" id="IPR020846">
    <property type="entry name" value="MFS_dom"/>
</dbReference>
<feature type="transmembrane region" description="Helical" evidence="5">
    <location>
        <begin position="280"/>
        <end position="302"/>
    </location>
</feature>
<name>A0ABD3X7C5_SINWO</name>
<evidence type="ECO:0000256" key="3">
    <source>
        <dbReference type="ARBA" id="ARBA00022989"/>
    </source>
</evidence>
<dbReference type="SUPFAM" id="SSF103473">
    <property type="entry name" value="MFS general substrate transporter"/>
    <property type="match status" value="1"/>
</dbReference>
<feature type="transmembrane region" description="Helical" evidence="5">
    <location>
        <begin position="189"/>
        <end position="210"/>
    </location>
</feature>
<keyword evidence="2 5" id="KW-0812">Transmembrane</keyword>
<evidence type="ECO:0000256" key="4">
    <source>
        <dbReference type="ARBA" id="ARBA00023136"/>
    </source>
</evidence>
<evidence type="ECO:0000259" key="6">
    <source>
        <dbReference type="PROSITE" id="PS50850"/>
    </source>
</evidence>
<evidence type="ECO:0000256" key="2">
    <source>
        <dbReference type="ARBA" id="ARBA00022692"/>
    </source>
</evidence>
<dbReference type="PANTHER" id="PTHR24064">
    <property type="entry name" value="SOLUTE CARRIER FAMILY 22 MEMBER"/>
    <property type="match status" value="1"/>
</dbReference>